<reference evidence="2 3" key="1">
    <citation type="journal article" date="2024" name="Ann. Entomol. Soc. Am.">
        <title>Genomic analyses of the southern and eastern yellowjacket wasps (Hymenoptera: Vespidae) reveal evolutionary signatures of social life.</title>
        <authorList>
            <person name="Catto M.A."/>
            <person name="Caine P.B."/>
            <person name="Orr S.E."/>
            <person name="Hunt B.G."/>
            <person name="Goodisman M.A.D."/>
        </authorList>
    </citation>
    <scope>NUCLEOTIDE SEQUENCE [LARGE SCALE GENOMIC DNA]</scope>
    <source>
        <strain evidence="2">232</strain>
        <tissue evidence="2">Head and thorax</tissue>
    </source>
</reference>
<keyword evidence="1" id="KW-1133">Transmembrane helix</keyword>
<feature type="transmembrane region" description="Helical" evidence="1">
    <location>
        <begin position="26"/>
        <end position="44"/>
    </location>
</feature>
<dbReference type="EMBL" id="JAYRBN010000054">
    <property type="protein sequence ID" value="KAL2743789.1"/>
    <property type="molecule type" value="Genomic_DNA"/>
</dbReference>
<gene>
    <name evidence="2" type="ORF">V1477_008047</name>
</gene>
<organism evidence="2 3">
    <name type="scientific">Vespula maculifrons</name>
    <name type="common">Eastern yellow jacket</name>
    <name type="synonym">Wasp</name>
    <dbReference type="NCBI Taxonomy" id="7453"/>
    <lineage>
        <taxon>Eukaryota</taxon>
        <taxon>Metazoa</taxon>
        <taxon>Ecdysozoa</taxon>
        <taxon>Arthropoda</taxon>
        <taxon>Hexapoda</taxon>
        <taxon>Insecta</taxon>
        <taxon>Pterygota</taxon>
        <taxon>Neoptera</taxon>
        <taxon>Endopterygota</taxon>
        <taxon>Hymenoptera</taxon>
        <taxon>Apocrita</taxon>
        <taxon>Aculeata</taxon>
        <taxon>Vespoidea</taxon>
        <taxon>Vespidae</taxon>
        <taxon>Vespinae</taxon>
        <taxon>Vespula</taxon>
    </lineage>
</organism>
<sequence length="91" mass="10633">MQCPIKKIKILIDLKKSPDNVRAQSFVYHLAYFVCEVFMISSLLSQMDLLRFESISSSSYFDINVLHVRFTTDRLTSFFIDPRHGGVFRSH</sequence>
<keyword evidence="1" id="KW-0812">Transmembrane</keyword>
<keyword evidence="3" id="KW-1185">Reference proteome</keyword>
<evidence type="ECO:0000313" key="3">
    <source>
        <dbReference type="Proteomes" id="UP001607303"/>
    </source>
</evidence>
<evidence type="ECO:0000256" key="1">
    <source>
        <dbReference type="SAM" id="Phobius"/>
    </source>
</evidence>
<accession>A0ABD2CGD3</accession>
<evidence type="ECO:0000313" key="2">
    <source>
        <dbReference type="EMBL" id="KAL2743789.1"/>
    </source>
</evidence>
<dbReference type="AlphaFoldDB" id="A0ABD2CGD3"/>
<protein>
    <submittedName>
        <fullName evidence="2">Uncharacterized protein</fullName>
    </submittedName>
</protein>
<name>A0ABD2CGD3_VESMC</name>
<proteinExistence type="predicted"/>
<keyword evidence="1" id="KW-0472">Membrane</keyword>
<dbReference type="Proteomes" id="UP001607303">
    <property type="component" value="Unassembled WGS sequence"/>
</dbReference>
<comment type="caution">
    <text evidence="2">The sequence shown here is derived from an EMBL/GenBank/DDBJ whole genome shotgun (WGS) entry which is preliminary data.</text>
</comment>